<evidence type="ECO:0000313" key="2">
    <source>
        <dbReference type="Proteomes" id="UP000249081"/>
    </source>
</evidence>
<dbReference type="AlphaFoldDB" id="A0A2W4VNB7"/>
<protein>
    <submittedName>
        <fullName evidence="1">Uncharacterized protein</fullName>
    </submittedName>
</protein>
<comment type="caution">
    <text evidence="1">The sequence shown here is derived from an EMBL/GenBank/DDBJ whole genome shotgun (WGS) entry which is preliminary data.</text>
</comment>
<reference evidence="1 2" key="2">
    <citation type="submission" date="2018-06" db="EMBL/GenBank/DDBJ databases">
        <title>Metagenomic assembly of (sub)arctic Cyanobacteria and their associated microbiome from non-axenic cultures.</title>
        <authorList>
            <person name="Baurain D."/>
        </authorList>
    </citation>
    <scope>NUCLEOTIDE SEQUENCE [LARGE SCALE GENOMIC DNA]</scope>
    <source>
        <strain evidence="1">ULC041bin1</strain>
    </source>
</reference>
<sequence>MPGFVANRKGAGEAFDAIEAARTALNLPSLSLIDYRFVIKRPGGLPFSIPIEVIYKPESKDEINLGIFRIRF</sequence>
<dbReference type="EMBL" id="QBMN01000225">
    <property type="protein sequence ID" value="PZO33996.1"/>
    <property type="molecule type" value="Genomic_DNA"/>
</dbReference>
<reference evidence="2" key="1">
    <citation type="submission" date="2018-04" db="EMBL/GenBank/DDBJ databases">
        <authorList>
            <person name="Cornet L."/>
        </authorList>
    </citation>
    <scope>NUCLEOTIDE SEQUENCE [LARGE SCALE GENOMIC DNA]</scope>
</reference>
<organism evidence="1 2">
    <name type="scientific">Shackletoniella antarctica</name>
    <dbReference type="NCBI Taxonomy" id="268115"/>
    <lineage>
        <taxon>Bacteria</taxon>
        <taxon>Bacillati</taxon>
        <taxon>Cyanobacteriota</taxon>
        <taxon>Cyanophyceae</taxon>
        <taxon>Oculatellales</taxon>
        <taxon>Oculatellaceae</taxon>
        <taxon>Shackletoniella</taxon>
    </lineage>
</organism>
<dbReference type="Proteomes" id="UP000249081">
    <property type="component" value="Unassembled WGS sequence"/>
</dbReference>
<gene>
    <name evidence="1" type="ORF">DCF17_21100</name>
</gene>
<name>A0A2W4VNB7_9CYAN</name>
<proteinExistence type="predicted"/>
<accession>A0A2W4VNB7</accession>
<evidence type="ECO:0000313" key="1">
    <source>
        <dbReference type="EMBL" id="PZO33996.1"/>
    </source>
</evidence>